<evidence type="ECO:0000256" key="4">
    <source>
        <dbReference type="SAM" id="MobiDB-lite"/>
    </source>
</evidence>
<dbReference type="PANTHER" id="PTHR23176:SF136">
    <property type="entry name" value="RHO GTPASE ACTIVATOR (RGD1)"/>
    <property type="match status" value="1"/>
</dbReference>
<dbReference type="InterPro" id="IPR008936">
    <property type="entry name" value="Rho_GTPase_activation_prot"/>
</dbReference>
<dbReference type="GO" id="GO:0005938">
    <property type="term" value="C:cell cortex"/>
    <property type="evidence" value="ECO:0007669"/>
    <property type="project" value="UniProtKB-ARBA"/>
</dbReference>
<dbReference type="Gene3D" id="1.20.1270.60">
    <property type="entry name" value="Arfaptin homology (AH) domain/BAR domain"/>
    <property type="match status" value="1"/>
</dbReference>
<feature type="domain" description="F-BAR" evidence="6">
    <location>
        <begin position="44"/>
        <end position="319"/>
    </location>
</feature>
<dbReference type="EMBL" id="JAPDRK010000009">
    <property type="protein sequence ID" value="KAJ9609173.1"/>
    <property type="molecule type" value="Genomic_DNA"/>
</dbReference>
<feature type="compositionally biased region" description="Low complexity" evidence="4">
    <location>
        <begin position="557"/>
        <end position="585"/>
    </location>
</feature>
<feature type="compositionally biased region" description="Gly residues" evidence="4">
    <location>
        <begin position="535"/>
        <end position="549"/>
    </location>
</feature>
<dbReference type="SMART" id="SM00055">
    <property type="entry name" value="FCH"/>
    <property type="match status" value="1"/>
</dbReference>
<protein>
    <submittedName>
        <fullName evidence="7">Rho GTPase-activating protein</fullName>
    </submittedName>
</protein>
<gene>
    <name evidence="7" type="primary">RGD1</name>
    <name evidence="7" type="ORF">H2200_006945</name>
</gene>
<dbReference type="InterPro" id="IPR027267">
    <property type="entry name" value="AH/BAR_dom_sf"/>
</dbReference>
<dbReference type="Pfam" id="PF00620">
    <property type="entry name" value="RhoGAP"/>
    <property type="match status" value="1"/>
</dbReference>
<dbReference type="InterPro" id="IPR000198">
    <property type="entry name" value="RhoGAP_dom"/>
</dbReference>
<feature type="compositionally biased region" description="Low complexity" evidence="4">
    <location>
        <begin position="403"/>
        <end position="422"/>
    </location>
</feature>
<keyword evidence="2 3" id="KW-0175">Coiled coil</keyword>
<evidence type="ECO:0000313" key="8">
    <source>
        <dbReference type="Proteomes" id="UP001172673"/>
    </source>
</evidence>
<dbReference type="PANTHER" id="PTHR23176">
    <property type="entry name" value="RHO/RAC/CDC GTPASE-ACTIVATING PROTEIN"/>
    <property type="match status" value="1"/>
</dbReference>
<dbReference type="SMART" id="SM00324">
    <property type="entry name" value="RhoGAP"/>
    <property type="match status" value="1"/>
</dbReference>
<dbReference type="Pfam" id="PF00611">
    <property type="entry name" value="FCH"/>
    <property type="match status" value="1"/>
</dbReference>
<dbReference type="AlphaFoldDB" id="A0AA38X963"/>
<dbReference type="Gene3D" id="1.10.555.10">
    <property type="entry name" value="Rho GTPase activation protein"/>
    <property type="match status" value="1"/>
</dbReference>
<dbReference type="GO" id="GO:0007165">
    <property type="term" value="P:signal transduction"/>
    <property type="evidence" value="ECO:0007669"/>
    <property type="project" value="InterPro"/>
</dbReference>
<feature type="domain" description="Rho-GAP" evidence="5">
    <location>
        <begin position="703"/>
        <end position="901"/>
    </location>
</feature>
<feature type="compositionally biased region" description="Polar residues" evidence="4">
    <location>
        <begin position="423"/>
        <end position="439"/>
    </location>
</feature>
<sequence length="905" mass="96656">MAAAVESNAPTNVGQRPVTPSSQRDEAPLPPVPTSDGPNEELDPAYRERLQHVLSSDIGTSTLLNRLKQSISSARDFAAFLKERSVLEEKHAQGLKRLSRSTYDSIGRPESRQGSYANNYRELTSIHERMADHGLQFSNALFAMSEELHELGANAERGRKHWKQTGLNAEKRVQEAESAMEKAKGRYNSLAEQFDRARTGERQSSKFGLKKSGAQAEEDLRHKLEASDSDYAAKVEAARSQRNDLQNTYRPQTVNALQELIKETDAGLSVQVQKYAHLSEKLLLGFGLSITPLKGQSPNPGQNSKGLREIASGINNERDFVDYVLSFSNKAPSRANEIKYEKHPSLSPKQQQPGYGDQFYREESYGQNYPPSHGRQVSGVTPSYPSEEYGGQSQYQGYGGGPPQQQTPGPQGPYQGQQQNPQMRSSEAPQLPQISSPSGGQFGNEAGPVSPVGRDVSGQSFGAGPGHVRNVSSIGSLGAPGQQHQPMRSPSPPSGHPGPEGASMGLGQGPMGRGQAPQSMGRDQEPLGPDRGQPQGMGRGALPPGGAGRGQPPPGAQFPGQGPQGAINQWQPQQSGLPQGQPPIGSFGRGPAPVGAFDRGSEGQGPPSGPGAPPQGGLGRGSLQGMERGAAPQGMDRGPAPPGSGPMNQPPQQQGMPPQGAGRGMPGPNFPTNGAPRPGGTSILPSRQAAQRPGPPTRPVFGISLDELFQREGAAVPIIVVQCVQAVEMFGLDMEGIYRSSGSANTVMELRQLFDHDASTVDLVNRPVVHDDIASVTTLLKRFLGDLPDPLLTGAQYHDFIQAARVDEDIVRRDSIHALVNALPDPNYATLRVLAIHLHKIAQHADRNKMTHNNLAIVFAPTLMGQKAGVNGNGHGSADIADSAWQAKVVETILDNTFQIFDADE</sequence>
<dbReference type="SUPFAM" id="SSF103657">
    <property type="entry name" value="BAR/IMD domain-like"/>
    <property type="match status" value="1"/>
</dbReference>
<keyword evidence="8" id="KW-1185">Reference proteome</keyword>
<dbReference type="Proteomes" id="UP001172673">
    <property type="component" value="Unassembled WGS sequence"/>
</dbReference>
<feature type="region of interest" description="Disordered" evidence="4">
    <location>
        <begin position="1"/>
        <end position="42"/>
    </location>
</feature>
<dbReference type="CDD" id="cd07652">
    <property type="entry name" value="F-BAR_Rgd1"/>
    <property type="match status" value="1"/>
</dbReference>
<evidence type="ECO:0000256" key="1">
    <source>
        <dbReference type="ARBA" id="ARBA00022468"/>
    </source>
</evidence>
<name>A0AA38X963_9EURO</name>
<dbReference type="InterPro" id="IPR031160">
    <property type="entry name" value="F_BAR_dom"/>
</dbReference>
<accession>A0AA38X963</accession>
<evidence type="ECO:0000256" key="3">
    <source>
        <dbReference type="SAM" id="Coils"/>
    </source>
</evidence>
<evidence type="ECO:0000259" key="5">
    <source>
        <dbReference type="PROSITE" id="PS50238"/>
    </source>
</evidence>
<dbReference type="SUPFAM" id="SSF48350">
    <property type="entry name" value="GTPase activation domain, GAP"/>
    <property type="match status" value="1"/>
</dbReference>
<dbReference type="InterPro" id="IPR001060">
    <property type="entry name" value="FCH_dom"/>
</dbReference>
<organism evidence="7 8">
    <name type="scientific">Cladophialophora chaetospira</name>
    <dbReference type="NCBI Taxonomy" id="386627"/>
    <lineage>
        <taxon>Eukaryota</taxon>
        <taxon>Fungi</taxon>
        <taxon>Dikarya</taxon>
        <taxon>Ascomycota</taxon>
        <taxon>Pezizomycotina</taxon>
        <taxon>Eurotiomycetes</taxon>
        <taxon>Chaetothyriomycetidae</taxon>
        <taxon>Chaetothyriales</taxon>
        <taxon>Herpotrichiellaceae</taxon>
        <taxon>Cladophialophora</taxon>
    </lineage>
</organism>
<feature type="region of interest" description="Disordered" evidence="4">
    <location>
        <begin position="336"/>
        <end position="699"/>
    </location>
</feature>
<reference evidence="7" key="1">
    <citation type="submission" date="2022-10" db="EMBL/GenBank/DDBJ databases">
        <title>Culturing micro-colonial fungi from biological soil crusts in the Mojave desert and describing Neophaeococcomyces mojavensis, and introducing the new genera and species Taxawa tesnikishii.</title>
        <authorList>
            <person name="Kurbessoian T."/>
            <person name="Stajich J.E."/>
        </authorList>
    </citation>
    <scope>NUCLEOTIDE SEQUENCE</scope>
    <source>
        <strain evidence="7">TK_41</strain>
    </source>
</reference>
<evidence type="ECO:0000256" key="2">
    <source>
        <dbReference type="PROSITE-ProRule" id="PRU01077"/>
    </source>
</evidence>
<dbReference type="InterPro" id="IPR050729">
    <property type="entry name" value="Rho-GAP"/>
</dbReference>
<evidence type="ECO:0000313" key="7">
    <source>
        <dbReference type="EMBL" id="KAJ9609173.1"/>
    </source>
</evidence>
<feature type="compositionally biased region" description="Polar residues" evidence="4">
    <location>
        <begin position="8"/>
        <end position="22"/>
    </location>
</feature>
<keyword evidence="1" id="KW-0343">GTPase activation</keyword>
<dbReference type="GO" id="GO:0005096">
    <property type="term" value="F:GTPase activator activity"/>
    <property type="evidence" value="ECO:0007669"/>
    <property type="project" value="UniProtKB-KW"/>
</dbReference>
<feature type="coiled-coil region" evidence="3">
    <location>
        <begin position="166"/>
        <end position="193"/>
    </location>
</feature>
<proteinExistence type="predicted"/>
<feature type="compositionally biased region" description="Low complexity" evidence="4">
    <location>
        <begin position="645"/>
        <end position="660"/>
    </location>
</feature>
<dbReference type="PROSITE" id="PS50238">
    <property type="entry name" value="RHOGAP"/>
    <property type="match status" value="1"/>
</dbReference>
<dbReference type="PROSITE" id="PS51741">
    <property type="entry name" value="F_BAR"/>
    <property type="match status" value="1"/>
</dbReference>
<evidence type="ECO:0000259" key="6">
    <source>
        <dbReference type="PROSITE" id="PS51741"/>
    </source>
</evidence>
<comment type="caution">
    <text evidence="7">The sequence shown here is derived from an EMBL/GenBank/DDBJ whole genome shotgun (WGS) entry which is preliminary data.</text>
</comment>
<dbReference type="FunFam" id="1.20.1270.60:FF:000063">
    <property type="entry name" value="Rho GTPase activator"/>
    <property type="match status" value="1"/>
</dbReference>